<dbReference type="InterPro" id="IPR050156">
    <property type="entry name" value="TC-AMP_synthase_SUA5"/>
</dbReference>
<sequence length="218" mass="21976">MHPELERRVAEAAAVLRAGGIVVYPTETFYGLGALSSAGDALDRLARAKLRPEGKPLPLLAADRAQVLAVATLEGAAARLADRFWPGPLTLVLPARPGLHPAITAGGATIGIRVPGSELARALAAAAGAPLVSTSANLSGGPPPDRVEALDPALRARVDHVLDAGPTPGGLASTVVLVEGEALRLVRAGAVPFEDLQAELARGGALPAGPGAGRGPRR</sequence>
<evidence type="ECO:0000256" key="6">
    <source>
        <dbReference type="ARBA" id="ARBA00022694"/>
    </source>
</evidence>
<evidence type="ECO:0000256" key="11">
    <source>
        <dbReference type="ARBA" id="ARBA00048366"/>
    </source>
</evidence>
<keyword evidence="14" id="KW-1185">Reference proteome</keyword>
<dbReference type="RefSeq" id="WP_248358466.1">
    <property type="nucleotide sequence ID" value="NZ_AP025591.1"/>
</dbReference>
<evidence type="ECO:0000256" key="4">
    <source>
        <dbReference type="ARBA" id="ARBA00022490"/>
    </source>
</evidence>
<organism evidence="13 14">
    <name type="scientific">Anaeromyxobacter oryzae</name>
    <dbReference type="NCBI Taxonomy" id="2918170"/>
    <lineage>
        <taxon>Bacteria</taxon>
        <taxon>Pseudomonadati</taxon>
        <taxon>Myxococcota</taxon>
        <taxon>Myxococcia</taxon>
        <taxon>Myxococcales</taxon>
        <taxon>Cystobacterineae</taxon>
        <taxon>Anaeromyxobacteraceae</taxon>
        <taxon>Anaeromyxobacter</taxon>
    </lineage>
</organism>
<comment type="catalytic activity">
    <reaction evidence="11">
        <text>L-threonine + hydrogencarbonate + ATP = L-threonylcarbamoyladenylate + diphosphate + H2O</text>
        <dbReference type="Rhea" id="RHEA:36407"/>
        <dbReference type="ChEBI" id="CHEBI:15377"/>
        <dbReference type="ChEBI" id="CHEBI:17544"/>
        <dbReference type="ChEBI" id="CHEBI:30616"/>
        <dbReference type="ChEBI" id="CHEBI:33019"/>
        <dbReference type="ChEBI" id="CHEBI:57926"/>
        <dbReference type="ChEBI" id="CHEBI:73682"/>
        <dbReference type="EC" id="2.7.7.87"/>
    </reaction>
</comment>
<dbReference type="PANTHER" id="PTHR17490">
    <property type="entry name" value="SUA5"/>
    <property type="match status" value="1"/>
</dbReference>
<feature type="domain" description="YrdC-like" evidence="12">
    <location>
        <begin position="6"/>
        <end position="191"/>
    </location>
</feature>
<dbReference type="NCBIfam" id="TIGR00057">
    <property type="entry name" value="L-threonylcarbamoyladenylate synthase"/>
    <property type="match status" value="1"/>
</dbReference>
<comment type="subcellular location">
    <subcellularLocation>
        <location evidence="1">Cytoplasm</location>
    </subcellularLocation>
</comment>
<evidence type="ECO:0000256" key="7">
    <source>
        <dbReference type="ARBA" id="ARBA00022695"/>
    </source>
</evidence>
<evidence type="ECO:0000313" key="14">
    <source>
        <dbReference type="Proteomes" id="UP001162891"/>
    </source>
</evidence>
<comment type="similarity">
    <text evidence="2">Belongs to the SUA5 family.</text>
</comment>
<keyword evidence="8" id="KW-0547">Nucleotide-binding</keyword>
<evidence type="ECO:0000256" key="9">
    <source>
        <dbReference type="ARBA" id="ARBA00022840"/>
    </source>
</evidence>
<dbReference type="Proteomes" id="UP001162891">
    <property type="component" value="Chromosome"/>
</dbReference>
<gene>
    <name evidence="13" type="ORF">AMOR_07000</name>
</gene>
<evidence type="ECO:0000256" key="10">
    <source>
        <dbReference type="ARBA" id="ARBA00029774"/>
    </source>
</evidence>
<dbReference type="Gene3D" id="3.90.870.10">
    <property type="entry name" value="DHBP synthase"/>
    <property type="match status" value="1"/>
</dbReference>
<keyword evidence="9" id="KW-0067">ATP-binding</keyword>
<dbReference type="Pfam" id="PF01300">
    <property type="entry name" value="Sua5_yciO_yrdC"/>
    <property type="match status" value="1"/>
</dbReference>
<dbReference type="InterPro" id="IPR017945">
    <property type="entry name" value="DHBP_synth_RibB-like_a/b_dom"/>
</dbReference>
<evidence type="ECO:0000256" key="8">
    <source>
        <dbReference type="ARBA" id="ARBA00022741"/>
    </source>
</evidence>
<evidence type="ECO:0000256" key="5">
    <source>
        <dbReference type="ARBA" id="ARBA00022679"/>
    </source>
</evidence>
<proteinExistence type="inferred from homology"/>
<name>A0ABN6ML07_9BACT</name>
<evidence type="ECO:0000259" key="12">
    <source>
        <dbReference type="PROSITE" id="PS51163"/>
    </source>
</evidence>
<dbReference type="PANTHER" id="PTHR17490:SF16">
    <property type="entry name" value="THREONYLCARBAMOYL-AMP SYNTHASE"/>
    <property type="match status" value="1"/>
</dbReference>
<reference evidence="14" key="1">
    <citation type="journal article" date="2022" name="Int. J. Syst. Evol. Microbiol.">
        <title>Anaeromyxobacter oryzae sp. nov., Anaeromyxobacter diazotrophicus sp. nov. and Anaeromyxobacter paludicola sp. nov., isolated from paddy soils.</title>
        <authorList>
            <person name="Itoh H."/>
            <person name="Xu Z."/>
            <person name="Mise K."/>
            <person name="Masuda Y."/>
            <person name="Ushijima N."/>
            <person name="Hayakawa C."/>
            <person name="Shiratori Y."/>
            <person name="Senoo K."/>
        </authorList>
    </citation>
    <scope>NUCLEOTIDE SEQUENCE [LARGE SCALE GENOMIC DNA]</scope>
    <source>
        <strain evidence="14">Red232</strain>
    </source>
</reference>
<dbReference type="EMBL" id="AP025591">
    <property type="protein sequence ID" value="BDG01704.1"/>
    <property type="molecule type" value="Genomic_DNA"/>
</dbReference>
<dbReference type="PROSITE" id="PS51163">
    <property type="entry name" value="YRDC"/>
    <property type="match status" value="1"/>
</dbReference>
<keyword evidence="6" id="KW-0819">tRNA processing</keyword>
<evidence type="ECO:0000256" key="2">
    <source>
        <dbReference type="ARBA" id="ARBA00007663"/>
    </source>
</evidence>
<evidence type="ECO:0000256" key="1">
    <source>
        <dbReference type="ARBA" id="ARBA00004496"/>
    </source>
</evidence>
<keyword evidence="4" id="KW-0963">Cytoplasm</keyword>
<evidence type="ECO:0000256" key="3">
    <source>
        <dbReference type="ARBA" id="ARBA00012584"/>
    </source>
</evidence>
<protein>
    <recommendedName>
        <fullName evidence="10">L-threonylcarbamoyladenylate synthase</fullName>
        <ecNumber evidence="3">2.7.7.87</ecNumber>
    </recommendedName>
    <alternativeName>
        <fullName evidence="10">L-threonylcarbamoyladenylate synthase</fullName>
    </alternativeName>
</protein>
<accession>A0ABN6ML07</accession>
<dbReference type="EC" id="2.7.7.87" evidence="3"/>
<keyword evidence="7" id="KW-0548">Nucleotidyltransferase</keyword>
<keyword evidence="5" id="KW-0808">Transferase</keyword>
<dbReference type="InterPro" id="IPR006070">
    <property type="entry name" value="Sua5-like_dom"/>
</dbReference>
<dbReference type="SUPFAM" id="SSF55821">
    <property type="entry name" value="YrdC/RibB"/>
    <property type="match status" value="1"/>
</dbReference>
<evidence type="ECO:0000313" key="13">
    <source>
        <dbReference type="EMBL" id="BDG01704.1"/>
    </source>
</evidence>